<feature type="compositionally biased region" description="Basic and acidic residues" evidence="6">
    <location>
        <begin position="93"/>
        <end position="110"/>
    </location>
</feature>
<keyword evidence="2" id="KW-0229">DNA integration</keyword>
<dbReference type="Pfam" id="PF13356">
    <property type="entry name" value="Arm-DNA-bind_3"/>
    <property type="match status" value="1"/>
</dbReference>
<dbReference type="InterPro" id="IPR038488">
    <property type="entry name" value="Integrase_DNA-bd_sf"/>
</dbReference>
<feature type="domain" description="Core-binding (CB)" evidence="8">
    <location>
        <begin position="113"/>
        <end position="193"/>
    </location>
</feature>
<dbReference type="Pfam" id="PF13102">
    <property type="entry name" value="Phage_int_SAM_5"/>
    <property type="match status" value="1"/>
</dbReference>
<dbReference type="PANTHER" id="PTHR30629">
    <property type="entry name" value="PROPHAGE INTEGRASE"/>
    <property type="match status" value="1"/>
</dbReference>
<dbReference type="Gene3D" id="1.10.443.10">
    <property type="entry name" value="Intergrase catalytic core"/>
    <property type="match status" value="1"/>
</dbReference>
<dbReference type="InterPro" id="IPR050808">
    <property type="entry name" value="Phage_Integrase"/>
</dbReference>
<evidence type="ECO:0000313" key="9">
    <source>
        <dbReference type="EMBL" id="MBR7890252.1"/>
    </source>
</evidence>
<sequence>MAKASITGLTESACREHIVKSGYRNELSCPKILGFHLQKLKTGGCWRFRYHDFDGKKRLINLGKYTGDTANRLEAAEKAIMYRNQVSQGFDPATEKNARKDAQRQAEARRQSGKLGSYLDGIYSKHQHRKANNGKHTLDIIRNHFSQWLDTPMELLTVADFKHWQNAKEQEGLSHATVKRSFGALRTMFRHAVREHVLNEDPSAKFQLAPPTALEKDKSNEGEELKSRRMLTNTELSALRAGLDAYKAQLIQKRENTRNHGKDRLPSLANLAHPHWFFPFFHLAAYTGLRSGDLYTLNWQELNLQFKRLVKVPNKTRHHNDAIKVDLPLDSNITQILEGWHKQNGSPTSGLVFPSDRTGLKMDKKAHLTHWRKVLSLGGIEADLDFYALRHHFISRMVAGGFPLFTVARLAGHKSVKMIEQHYGHLAPHAAADALALVADDFKKQEPKSKDAKWM</sequence>
<keyword evidence="3 5" id="KW-0238">DNA-binding</keyword>
<dbReference type="InterPro" id="IPR044068">
    <property type="entry name" value="CB"/>
</dbReference>
<evidence type="ECO:0000256" key="6">
    <source>
        <dbReference type="SAM" id="MobiDB-lite"/>
    </source>
</evidence>
<feature type="region of interest" description="Disordered" evidence="6">
    <location>
        <begin position="90"/>
        <end position="112"/>
    </location>
</feature>
<dbReference type="InterPro" id="IPR002104">
    <property type="entry name" value="Integrase_catalytic"/>
</dbReference>
<protein>
    <submittedName>
        <fullName evidence="9">Tyrosine-type recombinase/integrase</fullName>
    </submittedName>
</protein>
<dbReference type="InterPro" id="IPR025166">
    <property type="entry name" value="Integrase_DNA_bind_dom"/>
</dbReference>
<dbReference type="Proteomes" id="UP000679722">
    <property type="component" value="Unassembled WGS sequence"/>
</dbReference>
<gene>
    <name evidence="9" type="ORF">J9B83_15225</name>
</gene>
<comment type="caution">
    <text evidence="9">The sequence shown here is derived from an EMBL/GenBank/DDBJ whole genome shotgun (WGS) entry which is preliminary data.</text>
</comment>
<dbReference type="Gene3D" id="3.30.160.390">
    <property type="entry name" value="Integrase, DNA-binding domain"/>
    <property type="match status" value="1"/>
</dbReference>
<dbReference type="InterPro" id="IPR025269">
    <property type="entry name" value="SAM-like_dom"/>
</dbReference>
<dbReference type="InterPro" id="IPR013762">
    <property type="entry name" value="Integrase-like_cat_sf"/>
</dbReference>
<dbReference type="EMBL" id="JAGSSV010000039">
    <property type="protein sequence ID" value="MBR7890252.1"/>
    <property type="molecule type" value="Genomic_DNA"/>
</dbReference>
<dbReference type="InterPro" id="IPR011010">
    <property type="entry name" value="DNA_brk_join_enz"/>
</dbReference>
<evidence type="ECO:0000259" key="7">
    <source>
        <dbReference type="PROSITE" id="PS51898"/>
    </source>
</evidence>
<dbReference type="PROSITE" id="PS51898">
    <property type="entry name" value="TYR_RECOMBINASE"/>
    <property type="match status" value="1"/>
</dbReference>
<reference evidence="10" key="1">
    <citation type="submission" date="2023-07" db="EMBL/GenBank/DDBJ databases">
        <title>Marinomonas vulgaris A79, complete genome.</title>
        <authorList>
            <person name="Ying J.-J."/>
        </authorList>
    </citation>
    <scope>NUCLEOTIDE SEQUENCE [LARGE SCALE GENOMIC DNA]</scope>
    <source>
        <strain evidence="10">A79</strain>
    </source>
</reference>
<evidence type="ECO:0000259" key="8">
    <source>
        <dbReference type="PROSITE" id="PS51900"/>
    </source>
</evidence>
<dbReference type="Pfam" id="PF00589">
    <property type="entry name" value="Phage_integrase"/>
    <property type="match status" value="1"/>
</dbReference>
<feature type="domain" description="Tyr recombinase" evidence="7">
    <location>
        <begin position="255"/>
        <end position="440"/>
    </location>
</feature>
<evidence type="ECO:0000256" key="5">
    <source>
        <dbReference type="PROSITE-ProRule" id="PRU01248"/>
    </source>
</evidence>
<dbReference type="PANTHER" id="PTHR30629:SF2">
    <property type="entry name" value="PROPHAGE INTEGRASE INTS-RELATED"/>
    <property type="match status" value="1"/>
</dbReference>
<evidence type="ECO:0000313" key="10">
    <source>
        <dbReference type="Proteomes" id="UP000679722"/>
    </source>
</evidence>
<evidence type="ECO:0000256" key="1">
    <source>
        <dbReference type="ARBA" id="ARBA00008857"/>
    </source>
</evidence>
<keyword evidence="4" id="KW-0233">DNA recombination</keyword>
<proteinExistence type="inferred from homology"/>
<dbReference type="Gene3D" id="1.10.150.130">
    <property type="match status" value="1"/>
</dbReference>
<dbReference type="RefSeq" id="WP_211537659.1">
    <property type="nucleotide sequence ID" value="NZ_JAGSSV010000039.1"/>
</dbReference>
<evidence type="ECO:0000256" key="3">
    <source>
        <dbReference type="ARBA" id="ARBA00023125"/>
    </source>
</evidence>
<comment type="similarity">
    <text evidence="1">Belongs to the 'phage' integrase family.</text>
</comment>
<dbReference type="PROSITE" id="PS51900">
    <property type="entry name" value="CB"/>
    <property type="match status" value="1"/>
</dbReference>
<evidence type="ECO:0000256" key="4">
    <source>
        <dbReference type="ARBA" id="ARBA00023172"/>
    </source>
</evidence>
<dbReference type="InterPro" id="IPR010998">
    <property type="entry name" value="Integrase_recombinase_N"/>
</dbReference>
<accession>A0ABS5HFC5</accession>
<dbReference type="SUPFAM" id="SSF56349">
    <property type="entry name" value="DNA breaking-rejoining enzymes"/>
    <property type="match status" value="1"/>
</dbReference>
<evidence type="ECO:0000256" key="2">
    <source>
        <dbReference type="ARBA" id="ARBA00022908"/>
    </source>
</evidence>
<organism evidence="9 10">
    <name type="scientific">Marinomonas vulgaris</name>
    <dbReference type="NCBI Taxonomy" id="2823372"/>
    <lineage>
        <taxon>Bacteria</taxon>
        <taxon>Pseudomonadati</taxon>
        <taxon>Pseudomonadota</taxon>
        <taxon>Gammaproteobacteria</taxon>
        <taxon>Oceanospirillales</taxon>
        <taxon>Oceanospirillaceae</taxon>
        <taxon>Marinomonas</taxon>
    </lineage>
</organism>
<name>A0ABS5HFC5_9GAMM</name>
<keyword evidence="10" id="KW-1185">Reference proteome</keyword>